<dbReference type="Gene3D" id="2.60.40.1240">
    <property type="match status" value="1"/>
</dbReference>
<dbReference type="RefSeq" id="WP_184530338.1">
    <property type="nucleotide sequence ID" value="NZ_JACHGK010000035.1"/>
</dbReference>
<protein>
    <recommendedName>
        <fullName evidence="4">DUF4352 domain-containing protein</fullName>
    </recommendedName>
</protein>
<name>A0A7X0HW29_9BACI</name>
<keyword evidence="3" id="KW-0812">Transmembrane</keyword>
<dbReference type="InterPro" id="IPR029050">
    <property type="entry name" value="Immunoprotect_excell_Ig-like"/>
</dbReference>
<evidence type="ECO:0000256" key="3">
    <source>
        <dbReference type="SAM" id="Phobius"/>
    </source>
</evidence>
<feature type="region of interest" description="Disordered" evidence="2">
    <location>
        <begin position="34"/>
        <end position="57"/>
    </location>
</feature>
<accession>A0A7X0HW29</accession>
<feature type="compositionally biased region" description="Basic and acidic residues" evidence="2">
    <location>
        <begin position="40"/>
        <end position="57"/>
    </location>
</feature>
<dbReference type="PROSITE" id="PS51257">
    <property type="entry name" value="PROKAR_LIPOPROTEIN"/>
    <property type="match status" value="1"/>
</dbReference>
<evidence type="ECO:0000313" key="5">
    <source>
        <dbReference type="EMBL" id="MBB6447938.1"/>
    </source>
</evidence>
<dbReference type="Pfam" id="PF11611">
    <property type="entry name" value="DUF4352"/>
    <property type="match status" value="1"/>
</dbReference>
<keyword evidence="6" id="KW-1185">Reference proteome</keyword>
<comment type="caution">
    <text evidence="5">The sequence shown here is derived from an EMBL/GenBank/DDBJ whole genome shotgun (WGS) entry which is preliminary data.</text>
</comment>
<dbReference type="InterPro" id="IPR029051">
    <property type="entry name" value="DUF4352"/>
</dbReference>
<feature type="transmembrane region" description="Helical" evidence="3">
    <location>
        <begin position="12"/>
        <end position="30"/>
    </location>
</feature>
<evidence type="ECO:0000313" key="6">
    <source>
        <dbReference type="Proteomes" id="UP000531594"/>
    </source>
</evidence>
<feature type="domain" description="DUF4352" evidence="4">
    <location>
        <begin position="60"/>
        <end position="186"/>
    </location>
</feature>
<dbReference type="AlphaFoldDB" id="A0A7X0HW29"/>
<keyword evidence="3" id="KW-1133">Transmembrane helix</keyword>
<evidence type="ECO:0000256" key="2">
    <source>
        <dbReference type="SAM" id="MobiDB-lite"/>
    </source>
</evidence>
<dbReference type="EMBL" id="JACHGK010000035">
    <property type="protein sequence ID" value="MBB6447938.1"/>
    <property type="molecule type" value="Genomic_DNA"/>
</dbReference>
<evidence type="ECO:0000256" key="1">
    <source>
        <dbReference type="ARBA" id="ARBA00022729"/>
    </source>
</evidence>
<sequence length="194" mass="21910">MAKESKPIWKRWWFWVLIIIIVIAFASCGGEDEDSTTDQKAGELSDNTTKDEETKEEVLSIGQPVTLKKFEYVVKGANETNEIKSDNEFIESKTTTGKFIVVDYTIKNLDSEARMVDSELFRIKSGDNEFKPMQDADIMMLLGDANLFLEEVNPQMSREGKIVFEVPADLATYDLQLSSGLGWSGGEYKTVKLK</sequence>
<reference evidence="5 6" key="1">
    <citation type="submission" date="2020-08" db="EMBL/GenBank/DDBJ databases">
        <title>Genomic Encyclopedia of Type Strains, Phase IV (KMG-IV): sequencing the most valuable type-strain genomes for metagenomic binning, comparative biology and taxonomic classification.</title>
        <authorList>
            <person name="Goeker M."/>
        </authorList>
    </citation>
    <scope>NUCLEOTIDE SEQUENCE [LARGE SCALE GENOMIC DNA]</scope>
    <source>
        <strain evidence="5 6">DSM 5391</strain>
    </source>
</reference>
<proteinExistence type="predicted"/>
<keyword evidence="1" id="KW-0732">Signal</keyword>
<evidence type="ECO:0000259" key="4">
    <source>
        <dbReference type="Pfam" id="PF11611"/>
    </source>
</evidence>
<dbReference type="Proteomes" id="UP000531594">
    <property type="component" value="Unassembled WGS sequence"/>
</dbReference>
<keyword evidence="3" id="KW-0472">Membrane</keyword>
<gene>
    <name evidence="5" type="ORF">HNR53_004660</name>
</gene>
<organism evidence="5 6">
    <name type="scientific">Bacillus benzoevorans</name>
    <dbReference type="NCBI Taxonomy" id="1456"/>
    <lineage>
        <taxon>Bacteria</taxon>
        <taxon>Bacillati</taxon>
        <taxon>Bacillota</taxon>
        <taxon>Bacilli</taxon>
        <taxon>Bacillales</taxon>
        <taxon>Bacillaceae</taxon>
        <taxon>Bacillus</taxon>
    </lineage>
</organism>